<name>A0A1M7R0S4_9ACTN</name>
<reference evidence="1 2" key="1">
    <citation type="submission" date="2016-11" db="EMBL/GenBank/DDBJ databases">
        <authorList>
            <person name="Jaros S."/>
            <person name="Januszkiewicz K."/>
            <person name="Wedrychowicz H."/>
        </authorList>
    </citation>
    <scope>NUCLEOTIDE SEQUENCE [LARGE SCALE GENOMIC DNA]</scope>
    <source>
        <strain evidence="1 2">DSM 46144</strain>
    </source>
</reference>
<dbReference type="Proteomes" id="UP000184440">
    <property type="component" value="Unassembled WGS sequence"/>
</dbReference>
<dbReference type="InterPro" id="IPR036291">
    <property type="entry name" value="NAD(P)-bd_dom_sf"/>
</dbReference>
<dbReference type="RefSeq" id="WP_073259281.1">
    <property type="nucleotide sequence ID" value="NZ_FRCS01000006.1"/>
</dbReference>
<accession>A0A1M7R0S4</accession>
<dbReference type="SUPFAM" id="SSF51735">
    <property type="entry name" value="NAD(P)-binding Rossmann-fold domains"/>
    <property type="match status" value="1"/>
</dbReference>
<keyword evidence="2" id="KW-1185">Reference proteome</keyword>
<protein>
    <submittedName>
        <fullName evidence="1">Nucleoside-diphosphate-sugar epimerase</fullName>
    </submittedName>
</protein>
<dbReference type="OrthoDB" id="9776016at2"/>
<dbReference type="EMBL" id="FRCS01000006">
    <property type="protein sequence ID" value="SHN38321.1"/>
    <property type="molecule type" value="Genomic_DNA"/>
</dbReference>
<organism evidence="1 2">
    <name type="scientific">Cryptosporangium aurantiacum</name>
    <dbReference type="NCBI Taxonomy" id="134849"/>
    <lineage>
        <taxon>Bacteria</taxon>
        <taxon>Bacillati</taxon>
        <taxon>Actinomycetota</taxon>
        <taxon>Actinomycetes</taxon>
        <taxon>Cryptosporangiales</taxon>
        <taxon>Cryptosporangiaceae</taxon>
        <taxon>Cryptosporangium</taxon>
    </lineage>
</organism>
<dbReference type="AlphaFoldDB" id="A0A1M7R0S4"/>
<dbReference type="STRING" id="134849.SAMN05443668_10649"/>
<dbReference type="Gene3D" id="3.40.50.720">
    <property type="entry name" value="NAD(P)-binding Rossmann-like Domain"/>
    <property type="match status" value="1"/>
</dbReference>
<evidence type="ECO:0000313" key="1">
    <source>
        <dbReference type="EMBL" id="SHN38321.1"/>
    </source>
</evidence>
<proteinExistence type="predicted"/>
<dbReference type="InterPro" id="IPR050177">
    <property type="entry name" value="Lipid_A_modif_metabolic_enz"/>
</dbReference>
<dbReference type="PANTHER" id="PTHR43245">
    <property type="entry name" value="BIFUNCTIONAL POLYMYXIN RESISTANCE PROTEIN ARNA"/>
    <property type="match status" value="1"/>
</dbReference>
<gene>
    <name evidence="1" type="ORF">SAMN05443668_10649</name>
</gene>
<sequence>MAVRNVLVVGGTGPTGLPLVEGLIARGHAVTVFHTGRHEIAGAPDVPHLHGNPFDETGIAEAVGARTFDTVVATYGRVRLLARHFAHRCEHFVAIGGTPVYRGYVNPAELSPAGVRLPVGEDHPRVRVDAPRFAGYDVGPIRAAEDVVFALDAAGAFGATYVRYPIIYGPRNPYAWEWNVVRRVLDGRPWMILADGGHGVHSRAAARNAAEAVLLAVDRPEVAAGRAYHVADDELVTVRQWAELVARAAGADLEIRSLPSELAGPGWAMSAFGGRETASCVLDTSRLRTDLGYRDVVSLRDGLRDTVEWMIDNEAQLRRAGTTDPFDYDAEDALMAAYQGLVRDLDEYTAPFRATIRRMSVPQTAKGSA</sequence>
<evidence type="ECO:0000313" key="2">
    <source>
        <dbReference type="Proteomes" id="UP000184440"/>
    </source>
</evidence>